<dbReference type="InParanoid" id="A0A0D2JJE2"/>
<dbReference type="Pfam" id="PF00939">
    <property type="entry name" value="Na_sulph_symp"/>
    <property type="match status" value="1"/>
</dbReference>
<dbReference type="OrthoDB" id="9766267at2"/>
<gene>
    <name evidence="6" type="ORF">X474_00215</name>
</gene>
<feature type="transmembrane region" description="Helical" evidence="5">
    <location>
        <begin position="376"/>
        <end position="395"/>
    </location>
</feature>
<accession>A0A0D2JJE2</accession>
<sequence>MSWKNTTIQLAIAFILGLTVLLLPRPEGTRFEIIGDPQAKVLASMEGLFDLAPNGGKTKKGYLVDALKPDDPACTAQALADKAEELGLTDVKVEYVNGLSPKGKTFLAVVVFLVFLFIFEPIPLEVTAICIGVLLVATGVGDLKSTWAAYMHPVVVFIMCCLIFAIALEKAGITKRLSASIARRAGNSVTKFTFILAVGLGLASAFMHDAAAAAIGIATMLPLMRAAGINPGTNTARFMMLSVPFACSCGGMGSLVGGGRTMVAAAFLKEFTGIEIDFIDWLIYAMPLSIICVPAAVLVVYLVFRPDPKFKLPEYDEDPGPLTPLEKKTLIIVGIGFLLWLTKGFHGLHYSITGMLCVAGLVLFNVLNWEDIHRDLEWGTVLFIFGGGIAMGLAMDSSGAARYFANLFFPLVQGGGWIILLSGVCVFGALVTNVMANVAAAAMILPIVLPLAQLEGVDPRIMALGLGTATSFAMLLVIGCPPNAIAYSFRQFKAFDLTKAGLVATPVLLVLLLAGAGIWWSILGLV</sequence>
<keyword evidence="7" id="KW-1185">Reference proteome</keyword>
<feature type="transmembrane region" description="Helical" evidence="5">
    <location>
        <begin position="500"/>
        <end position="522"/>
    </location>
</feature>
<evidence type="ECO:0000313" key="6">
    <source>
        <dbReference type="EMBL" id="KIX15796.1"/>
    </source>
</evidence>
<dbReference type="EMBL" id="AZAC01000001">
    <property type="protein sequence ID" value="KIX15796.1"/>
    <property type="molecule type" value="Genomic_DNA"/>
</dbReference>
<feature type="transmembrane region" description="Helical" evidence="5">
    <location>
        <begin position="434"/>
        <end position="454"/>
    </location>
</feature>
<dbReference type="AlphaFoldDB" id="A0A0D2JJE2"/>
<dbReference type="FunCoup" id="A0A0D2JJE2">
    <property type="interactions" value="359"/>
</dbReference>
<dbReference type="GO" id="GO:0005886">
    <property type="term" value="C:plasma membrane"/>
    <property type="evidence" value="ECO:0007669"/>
    <property type="project" value="TreeGrafter"/>
</dbReference>
<dbReference type="PANTHER" id="PTHR10283">
    <property type="entry name" value="SOLUTE CARRIER FAMILY 13 MEMBER"/>
    <property type="match status" value="1"/>
</dbReference>
<organism evidence="6 7">
    <name type="scientific">Dethiosulfatarculus sandiegensis</name>
    <dbReference type="NCBI Taxonomy" id="1429043"/>
    <lineage>
        <taxon>Bacteria</taxon>
        <taxon>Pseudomonadati</taxon>
        <taxon>Thermodesulfobacteriota</taxon>
        <taxon>Desulfarculia</taxon>
        <taxon>Desulfarculales</taxon>
        <taxon>Desulfarculaceae</taxon>
        <taxon>Dethiosulfatarculus</taxon>
    </lineage>
</organism>
<proteinExistence type="predicted"/>
<feature type="transmembrane region" description="Helical" evidence="5">
    <location>
        <begin position="147"/>
        <end position="168"/>
    </location>
</feature>
<feature type="transmembrane region" description="Helical" evidence="5">
    <location>
        <begin position="281"/>
        <end position="304"/>
    </location>
</feature>
<feature type="transmembrane region" description="Helical" evidence="5">
    <location>
        <begin position="241"/>
        <end position="261"/>
    </location>
</feature>
<dbReference type="STRING" id="1429043.X474_00215"/>
<evidence type="ECO:0000256" key="3">
    <source>
        <dbReference type="ARBA" id="ARBA00022989"/>
    </source>
</evidence>
<dbReference type="NCBIfam" id="TIGR00785">
    <property type="entry name" value="dass"/>
    <property type="match status" value="1"/>
</dbReference>
<dbReference type="RefSeq" id="WP_044346294.1">
    <property type="nucleotide sequence ID" value="NZ_AZAC01000001.1"/>
</dbReference>
<evidence type="ECO:0000256" key="2">
    <source>
        <dbReference type="ARBA" id="ARBA00022692"/>
    </source>
</evidence>
<feature type="transmembrane region" description="Helical" evidence="5">
    <location>
        <begin position="6"/>
        <end position="23"/>
    </location>
</feature>
<evidence type="ECO:0000256" key="4">
    <source>
        <dbReference type="ARBA" id="ARBA00023136"/>
    </source>
</evidence>
<keyword evidence="3 5" id="KW-1133">Transmembrane helix</keyword>
<dbReference type="Proteomes" id="UP000032233">
    <property type="component" value="Unassembled WGS sequence"/>
</dbReference>
<comment type="caution">
    <text evidence="6">The sequence shown here is derived from an EMBL/GenBank/DDBJ whole genome shotgun (WGS) entry which is preliminary data.</text>
</comment>
<feature type="transmembrane region" description="Helical" evidence="5">
    <location>
        <begin position="407"/>
        <end position="427"/>
    </location>
</feature>
<dbReference type="PANTHER" id="PTHR10283:SF92">
    <property type="entry name" value="LOW-AFFINITY PHOSPHATE TRANSPORTER PHO91"/>
    <property type="match status" value="1"/>
</dbReference>
<dbReference type="InterPro" id="IPR001898">
    <property type="entry name" value="SLC13A/DASS"/>
</dbReference>
<feature type="transmembrane region" description="Helical" evidence="5">
    <location>
        <begin position="189"/>
        <end position="206"/>
    </location>
</feature>
<evidence type="ECO:0000313" key="7">
    <source>
        <dbReference type="Proteomes" id="UP000032233"/>
    </source>
</evidence>
<name>A0A0D2JJE2_9BACT</name>
<feature type="transmembrane region" description="Helical" evidence="5">
    <location>
        <begin position="106"/>
        <end position="135"/>
    </location>
</feature>
<evidence type="ECO:0000256" key="1">
    <source>
        <dbReference type="ARBA" id="ARBA00004141"/>
    </source>
</evidence>
<keyword evidence="2 5" id="KW-0812">Transmembrane</keyword>
<dbReference type="GO" id="GO:0005315">
    <property type="term" value="F:phosphate transmembrane transporter activity"/>
    <property type="evidence" value="ECO:0007669"/>
    <property type="project" value="TreeGrafter"/>
</dbReference>
<evidence type="ECO:0000256" key="5">
    <source>
        <dbReference type="SAM" id="Phobius"/>
    </source>
</evidence>
<comment type="subcellular location">
    <subcellularLocation>
        <location evidence="1">Membrane</location>
        <topology evidence="1">Multi-pass membrane protein</topology>
    </subcellularLocation>
</comment>
<feature type="transmembrane region" description="Helical" evidence="5">
    <location>
        <begin position="460"/>
        <end position="479"/>
    </location>
</feature>
<reference evidence="6 7" key="1">
    <citation type="submission" date="2013-11" db="EMBL/GenBank/DDBJ databases">
        <title>Metagenomic analysis of a methanogenic consortium involved in long chain n-alkane degradation.</title>
        <authorList>
            <person name="Davidova I.A."/>
            <person name="Callaghan A.V."/>
            <person name="Wawrik B."/>
            <person name="Pruitt S."/>
            <person name="Marks C."/>
            <person name="Duncan K.E."/>
            <person name="Suflita J.M."/>
        </authorList>
    </citation>
    <scope>NUCLEOTIDE SEQUENCE [LARGE SCALE GENOMIC DNA]</scope>
    <source>
        <strain evidence="6 7">SPR</strain>
    </source>
</reference>
<feature type="transmembrane region" description="Helical" evidence="5">
    <location>
        <begin position="348"/>
        <end position="369"/>
    </location>
</feature>
<protein>
    <submittedName>
        <fullName evidence="6">Anion transporter</fullName>
    </submittedName>
</protein>
<keyword evidence="4 5" id="KW-0472">Membrane</keyword>